<dbReference type="PIRSF" id="PIRSF037514">
    <property type="entry name" value="Rab_ger_ger_transf_A_fun"/>
    <property type="match status" value="1"/>
</dbReference>
<evidence type="ECO:0000313" key="4">
    <source>
        <dbReference type="EMBL" id="KAK2627853.1"/>
    </source>
</evidence>
<dbReference type="InterPro" id="IPR018203">
    <property type="entry name" value="GDP_dissociation_inhibitor"/>
</dbReference>
<dbReference type="InterPro" id="IPR036188">
    <property type="entry name" value="FAD/NAD-bd_sf"/>
</dbReference>
<protein>
    <recommendedName>
        <fullName evidence="2">Rab proteins geranylgeranyltransferase</fullName>
    </recommendedName>
</protein>
<dbReference type="InterPro" id="IPR017230">
    <property type="entry name" value="Mrs6"/>
</dbReference>
<sequence>MESLSDTNWDVVISGTGLQHSLLALALSRSDKKILHVDPNGYYGGAEAAFSLQEVDEWVENVNKDSSTPFRNASVWKADAESSPEQGKLSFSRAYNLTLSPQIIYTKSKLLSQLVSSKVYRQLEFQAVGNWWIFDGQDGGSLKRLPNGREDIFQDKSIDNRAKRSLMKFLKFVVDYQNQPEAWQAYGDSALTDFLSSQFQLPPSLQNVIAALTMSLDPPNNTLVKWALPRISRHLSSLGVFGPGFGAVVPKWGGGAEISQVACRAGAVGGGVYVLGTGIQNFDIVADKVGQRTEVRLSNGEVVKTRHLVQASEAPLVDARVVSRVVAVVSSPLSLLFRSSVEGAPLAAVSVVVIPPNILAVEDAHQPNPIYLMVHSSETGECPNGQCEYSSFPILTPHYMMIQLMNTYLHCVLYASTLHSDQSNKVLEKAITKLLHSVENGGELLCTVYYEKSQTAKSTTKLEASEASLDLAFNDEILEEVETQWASIMENPPPGSFLRFEDREGMNEYEDEENEGF</sequence>
<organism evidence="4 5">
    <name type="scientific">Diplocarpon rosae</name>
    <dbReference type="NCBI Taxonomy" id="946125"/>
    <lineage>
        <taxon>Eukaryota</taxon>
        <taxon>Fungi</taxon>
        <taxon>Dikarya</taxon>
        <taxon>Ascomycota</taxon>
        <taxon>Pezizomycotina</taxon>
        <taxon>Leotiomycetes</taxon>
        <taxon>Helotiales</taxon>
        <taxon>Drepanopezizaceae</taxon>
        <taxon>Diplocarpon</taxon>
    </lineage>
</organism>
<dbReference type="EMBL" id="JAUBYV010000003">
    <property type="protein sequence ID" value="KAK2627853.1"/>
    <property type="molecule type" value="Genomic_DNA"/>
</dbReference>
<dbReference type="Gene3D" id="3.30.519.10">
    <property type="entry name" value="Guanine Nucleotide Dissociation Inhibitor, domain 2"/>
    <property type="match status" value="1"/>
</dbReference>
<name>A0AAD9T2Y5_9HELO</name>
<dbReference type="PANTHER" id="PTHR11787">
    <property type="entry name" value="RAB GDP-DISSOCIATION INHIBITOR"/>
    <property type="match status" value="1"/>
</dbReference>
<dbReference type="GO" id="GO:0007264">
    <property type="term" value="P:small GTPase-mediated signal transduction"/>
    <property type="evidence" value="ECO:0007669"/>
    <property type="project" value="UniProtKB-UniRule"/>
</dbReference>
<proteinExistence type="inferred from homology"/>
<dbReference type="GO" id="GO:0016192">
    <property type="term" value="P:vesicle-mediated transport"/>
    <property type="evidence" value="ECO:0007669"/>
    <property type="project" value="TreeGrafter"/>
</dbReference>
<dbReference type="PANTHER" id="PTHR11787:SF4">
    <property type="entry name" value="CHM, RAB ESCORT PROTEIN 1"/>
    <property type="match status" value="1"/>
</dbReference>
<gene>
    <name evidence="4" type="ORF">QTJ16_002499</name>
</gene>
<dbReference type="GO" id="GO:0005968">
    <property type="term" value="C:Rab-protein geranylgeranyltransferase complex"/>
    <property type="evidence" value="ECO:0007669"/>
    <property type="project" value="TreeGrafter"/>
</dbReference>
<dbReference type="Proteomes" id="UP001285354">
    <property type="component" value="Unassembled WGS sequence"/>
</dbReference>
<dbReference type="Gene3D" id="3.50.50.60">
    <property type="entry name" value="FAD/NAD(P)-binding domain"/>
    <property type="match status" value="1"/>
</dbReference>
<dbReference type="Gene3D" id="1.10.405.10">
    <property type="entry name" value="Guanine Nucleotide Dissociation Inhibitor, domain 1"/>
    <property type="match status" value="1"/>
</dbReference>
<evidence type="ECO:0000256" key="1">
    <source>
        <dbReference type="ARBA" id="ARBA00005593"/>
    </source>
</evidence>
<accession>A0AAD9T2Y5</accession>
<feature type="region of interest" description="Disordered" evidence="3">
    <location>
        <begin position="492"/>
        <end position="517"/>
    </location>
</feature>
<comment type="caution">
    <text evidence="4">The sequence shown here is derived from an EMBL/GenBank/DDBJ whole genome shotgun (WGS) entry which is preliminary data.</text>
</comment>
<dbReference type="AlphaFoldDB" id="A0AAD9T2Y5"/>
<evidence type="ECO:0000313" key="5">
    <source>
        <dbReference type="Proteomes" id="UP001285354"/>
    </source>
</evidence>
<keyword evidence="5" id="KW-1185">Reference proteome</keyword>
<dbReference type="GO" id="GO:0005092">
    <property type="term" value="F:GDP-dissociation inhibitor activity"/>
    <property type="evidence" value="ECO:0007669"/>
    <property type="project" value="UniProtKB-UniRule"/>
</dbReference>
<evidence type="ECO:0000256" key="2">
    <source>
        <dbReference type="PIRNR" id="PIRNR037514"/>
    </source>
</evidence>
<dbReference type="SUPFAM" id="SSF51905">
    <property type="entry name" value="FAD/NAD(P)-binding domain"/>
    <property type="match status" value="1"/>
</dbReference>
<dbReference type="GO" id="GO:0005829">
    <property type="term" value="C:cytosol"/>
    <property type="evidence" value="ECO:0007669"/>
    <property type="project" value="TreeGrafter"/>
</dbReference>
<dbReference type="Pfam" id="PF00996">
    <property type="entry name" value="GDI"/>
    <property type="match status" value="1"/>
</dbReference>
<comment type="similarity">
    <text evidence="1 2">Belongs to the Rab GDI family.</text>
</comment>
<dbReference type="GO" id="GO:0005634">
    <property type="term" value="C:nucleus"/>
    <property type="evidence" value="ECO:0007669"/>
    <property type="project" value="TreeGrafter"/>
</dbReference>
<dbReference type="PRINTS" id="PR00891">
    <property type="entry name" value="RABGDIREP"/>
</dbReference>
<dbReference type="FunFam" id="1.10.405.10:FF:000003">
    <property type="entry name" value="Rab proteins geranylgeranyltransferase component A"/>
    <property type="match status" value="1"/>
</dbReference>
<evidence type="ECO:0000256" key="3">
    <source>
        <dbReference type="SAM" id="MobiDB-lite"/>
    </source>
</evidence>
<dbReference type="PRINTS" id="PR00894">
    <property type="entry name" value="YEASTMRS6P"/>
</dbReference>
<reference evidence="4" key="1">
    <citation type="submission" date="2023-06" db="EMBL/GenBank/DDBJ databases">
        <title>Draft genome of Marssonina rosae.</title>
        <authorList>
            <person name="Cheng Q."/>
        </authorList>
    </citation>
    <scope>NUCLEOTIDE SEQUENCE</scope>
    <source>
        <strain evidence="4">R4</strain>
    </source>
</reference>
<feature type="compositionally biased region" description="Acidic residues" evidence="3">
    <location>
        <begin position="507"/>
        <end position="517"/>
    </location>
</feature>